<dbReference type="PROSITE" id="PS51167">
    <property type="entry name" value="CHORISMATE_MUT_1"/>
    <property type="match status" value="1"/>
</dbReference>
<proteinExistence type="predicted"/>
<keyword evidence="2 3" id="KW-0413">Isomerase</keyword>
<evidence type="ECO:0000256" key="1">
    <source>
        <dbReference type="NCBIfam" id="TIGR01796"/>
    </source>
</evidence>
<dbReference type="Proteomes" id="UP001389717">
    <property type="component" value="Unassembled WGS sequence"/>
</dbReference>
<dbReference type="EC" id="5.4.99.5" evidence="1 2"/>
<evidence type="ECO:0000313" key="3">
    <source>
        <dbReference type="EMBL" id="MEL3972644.1"/>
    </source>
</evidence>
<keyword evidence="2" id="KW-0028">Amino-acid biosynthesis</keyword>
<dbReference type="Pfam" id="PF07736">
    <property type="entry name" value="CM_1"/>
    <property type="match status" value="1"/>
</dbReference>
<dbReference type="CDD" id="cd02185">
    <property type="entry name" value="AroH"/>
    <property type="match status" value="1"/>
</dbReference>
<dbReference type="GO" id="GO:0004106">
    <property type="term" value="F:chorismate mutase activity"/>
    <property type="evidence" value="ECO:0007669"/>
    <property type="project" value="UniProtKB-EC"/>
</dbReference>
<dbReference type="RefSeq" id="WP_341983128.1">
    <property type="nucleotide sequence ID" value="NZ_JBBYAF010000017.1"/>
</dbReference>
<evidence type="ECO:0000313" key="4">
    <source>
        <dbReference type="Proteomes" id="UP001389717"/>
    </source>
</evidence>
<gene>
    <name evidence="3" type="primary">aroH</name>
    <name evidence="3" type="ORF">AAEO50_10155</name>
</gene>
<dbReference type="NCBIfam" id="TIGR01796">
    <property type="entry name" value="CM_mono_aroH"/>
    <property type="match status" value="1"/>
</dbReference>
<keyword evidence="4" id="KW-1185">Reference proteome</keyword>
<name>A0ABU9K976_9BACI</name>
<dbReference type="PIRSF" id="PIRSF005965">
    <property type="entry name" value="Chor_mut_AroH"/>
    <property type="match status" value="1"/>
</dbReference>
<protein>
    <recommendedName>
        <fullName evidence="1 2">chorismate mutase</fullName>
        <ecNumber evidence="1 2">5.4.99.5</ecNumber>
    </recommendedName>
</protein>
<dbReference type="InterPro" id="IPR008243">
    <property type="entry name" value="Chorismate_mutase_AroH"/>
</dbReference>
<dbReference type="PANTHER" id="PTHR21164">
    <property type="entry name" value="CHORISMATE MUTASE"/>
    <property type="match status" value="1"/>
</dbReference>
<comment type="catalytic activity">
    <reaction evidence="2">
        <text>chorismate = prephenate</text>
        <dbReference type="Rhea" id="RHEA:13897"/>
        <dbReference type="ChEBI" id="CHEBI:29748"/>
        <dbReference type="ChEBI" id="CHEBI:29934"/>
        <dbReference type="EC" id="5.4.99.5"/>
    </reaction>
</comment>
<dbReference type="InterPro" id="IPR035959">
    <property type="entry name" value="RutC-like_sf"/>
</dbReference>
<keyword evidence="2" id="KW-0057">Aromatic amino acid biosynthesis</keyword>
<dbReference type="PANTHER" id="PTHR21164:SF0">
    <property type="entry name" value="CHORISMATE MUTASE AROH"/>
    <property type="match status" value="1"/>
</dbReference>
<comment type="caution">
    <text evidence="3">The sequence shown here is derived from an EMBL/GenBank/DDBJ whole genome shotgun (WGS) entry which is preliminary data.</text>
</comment>
<dbReference type="SUPFAM" id="SSF55298">
    <property type="entry name" value="YjgF-like"/>
    <property type="match status" value="1"/>
</dbReference>
<reference evidence="3 4" key="1">
    <citation type="submission" date="2024-04" db="EMBL/GenBank/DDBJ databases">
        <title>Bacillus oryzaecorticis sp. nov., a moderately halophilic bacterium isolated from rice husks.</title>
        <authorList>
            <person name="Zhu H.-S."/>
        </authorList>
    </citation>
    <scope>NUCLEOTIDE SEQUENCE [LARGE SCALE GENOMIC DNA]</scope>
    <source>
        <strain evidence="3 4">ZC255</strain>
    </source>
</reference>
<sequence>MIRGIRGAITVEENSEKEILLATHELLNQMILHNQIEPDRVASVFISTTGDITEAFPARALRGFKEWKFVPVMCMQELDVPGGLECCIRVMMHYNTTASQKDIQHIYLKNAVSLRPDLINEE</sequence>
<dbReference type="Gene3D" id="3.30.1330.40">
    <property type="entry name" value="RutC-like"/>
    <property type="match status" value="1"/>
</dbReference>
<organism evidence="3 4">
    <name type="scientific">Rossellomorea oryzaecorticis</name>
    <dbReference type="NCBI Taxonomy" id="1396505"/>
    <lineage>
        <taxon>Bacteria</taxon>
        <taxon>Bacillati</taxon>
        <taxon>Bacillota</taxon>
        <taxon>Bacilli</taxon>
        <taxon>Bacillales</taxon>
        <taxon>Bacillaceae</taxon>
        <taxon>Rossellomorea</taxon>
    </lineage>
</organism>
<dbReference type="EMBL" id="JBBYAF010000017">
    <property type="protein sequence ID" value="MEL3972644.1"/>
    <property type="molecule type" value="Genomic_DNA"/>
</dbReference>
<evidence type="ECO:0000256" key="2">
    <source>
        <dbReference type="PROSITE-ProRule" id="PRU00514"/>
    </source>
</evidence>
<accession>A0ABU9K976</accession>